<feature type="signal peptide" evidence="1">
    <location>
        <begin position="1"/>
        <end position="21"/>
    </location>
</feature>
<evidence type="ECO:0008006" key="4">
    <source>
        <dbReference type="Google" id="ProtNLM"/>
    </source>
</evidence>
<protein>
    <recommendedName>
        <fullName evidence="4">Secreted protein</fullName>
    </recommendedName>
</protein>
<accession>A0A9W7WC70</accession>
<keyword evidence="1" id="KW-0732">Signal</keyword>
<evidence type="ECO:0000313" key="2">
    <source>
        <dbReference type="EMBL" id="KAI7793534.1"/>
    </source>
</evidence>
<feature type="chain" id="PRO_5040731228" description="Secreted protein" evidence="1">
    <location>
        <begin position="22"/>
        <end position="237"/>
    </location>
</feature>
<dbReference type="AlphaFoldDB" id="A0A9W7WC70"/>
<sequence length="237" mass="25981">MSSHITLALLVCRCLVNIIGAIRHQIRRVCVVTVQVVHSFSFVGRNSFESGEKGLWERRLEGVFCVIERDDRPVSLASGQLFTMRKAHLSPKWVWLAVSDCRKKSIVSTAMPGWMRVSAHLPRCRDGMCSALGGMACKRAEERRAAVPAVCRPVPEPYRSAQPCALERAGTGSVRQGFGPAPVDSVCQLPSASAVTEVCSHSLLQPGPECTRAPAWRRRVAPNDSVSAILFSLLFKN</sequence>
<dbReference type="Proteomes" id="UP001059041">
    <property type="component" value="Linkage Group LG22"/>
</dbReference>
<comment type="caution">
    <text evidence="2">The sequence shown here is derived from an EMBL/GenBank/DDBJ whole genome shotgun (WGS) entry which is preliminary data.</text>
</comment>
<name>A0A9W7WC70_TRIRA</name>
<dbReference type="EMBL" id="JAFHDT010000022">
    <property type="protein sequence ID" value="KAI7793534.1"/>
    <property type="molecule type" value="Genomic_DNA"/>
</dbReference>
<evidence type="ECO:0000313" key="3">
    <source>
        <dbReference type="Proteomes" id="UP001059041"/>
    </source>
</evidence>
<evidence type="ECO:0000256" key="1">
    <source>
        <dbReference type="SAM" id="SignalP"/>
    </source>
</evidence>
<keyword evidence="3" id="KW-1185">Reference proteome</keyword>
<gene>
    <name evidence="2" type="ORF">IRJ41_025056</name>
</gene>
<reference evidence="2" key="1">
    <citation type="submission" date="2021-02" db="EMBL/GenBank/DDBJ databases">
        <title>Comparative genomics reveals that relaxation of natural selection precedes convergent phenotypic evolution of cavefish.</title>
        <authorList>
            <person name="Peng Z."/>
        </authorList>
    </citation>
    <scope>NUCLEOTIDE SEQUENCE</scope>
    <source>
        <tissue evidence="2">Muscle</tissue>
    </source>
</reference>
<proteinExistence type="predicted"/>
<organism evidence="2 3">
    <name type="scientific">Triplophysa rosa</name>
    <name type="common">Cave loach</name>
    <dbReference type="NCBI Taxonomy" id="992332"/>
    <lineage>
        <taxon>Eukaryota</taxon>
        <taxon>Metazoa</taxon>
        <taxon>Chordata</taxon>
        <taxon>Craniata</taxon>
        <taxon>Vertebrata</taxon>
        <taxon>Euteleostomi</taxon>
        <taxon>Actinopterygii</taxon>
        <taxon>Neopterygii</taxon>
        <taxon>Teleostei</taxon>
        <taxon>Ostariophysi</taxon>
        <taxon>Cypriniformes</taxon>
        <taxon>Nemacheilidae</taxon>
        <taxon>Triplophysa</taxon>
    </lineage>
</organism>